<sequence length="78" mass="8965">MVCQLGSFGDEKIMKNKLKVYRAMHDLTQEELANKLGVTRATINAIEKGRYDPSLKLAFKIARFFEVAIETIFIEEKL</sequence>
<dbReference type="PANTHER" id="PTHR46558">
    <property type="entry name" value="TRACRIPTIONAL REGULATORY PROTEIN-RELATED-RELATED"/>
    <property type="match status" value="1"/>
</dbReference>
<dbReference type="SMART" id="SM00530">
    <property type="entry name" value="HTH_XRE"/>
    <property type="match status" value="1"/>
</dbReference>
<dbReference type="CDD" id="cd00093">
    <property type="entry name" value="HTH_XRE"/>
    <property type="match status" value="1"/>
</dbReference>
<gene>
    <name evidence="3" type="ORF">Psch_02147</name>
</gene>
<comment type="caution">
    <text evidence="3">The sequence shown here is derived from an EMBL/GenBank/DDBJ whole genome shotgun (WGS) entry which is preliminary data.</text>
</comment>
<protein>
    <submittedName>
        <fullName evidence="3">Antitoxin HipB</fullName>
    </submittedName>
</protein>
<dbReference type="GO" id="GO:0003677">
    <property type="term" value="F:DNA binding"/>
    <property type="evidence" value="ECO:0007669"/>
    <property type="project" value="UniProtKB-KW"/>
</dbReference>
<proteinExistence type="predicted"/>
<dbReference type="PANTHER" id="PTHR46558:SF4">
    <property type="entry name" value="DNA-BIDING PHAGE PROTEIN"/>
    <property type="match status" value="1"/>
</dbReference>
<dbReference type="InterPro" id="IPR001387">
    <property type="entry name" value="Cro/C1-type_HTH"/>
</dbReference>
<organism evidence="3 4">
    <name type="scientific">Pelotomaculum schinkii</name>
    <dbReference type="NCBI Taxonomy" id="78350"/>
    <lineage>
        <taxon>Bacteria</taxon>
        <taxon>Bacillati</taxon>
        <taxon>Bacillota</taxon>
        <taxon>Clostridia</taxon>
        <taxon>Eubacteriales</taxon>
        <taxon>Desulfotomaculaceae</taxon>
        <taxon>Pelotomaculum</taxon>
    </lineage>
</organism>
<dbReference type="PROSITE" id="PS50943">
    <property type="entry name" value="HTH_CROC1"/>
    <property type="match status" value="1"/>
</dbReference>
<keyword evidence="4" id="KW-1185">Reference proteome</keyword>
<name>A0A4Y7RIF0_9FIRM</name>
<dbReference type="AlphaFoldDB" id="A0A4Y7RIF0"/>
<evidence type="ECO:0000313" key="3">
    <source>
        <dbReference type="EMBL" id="TEB08583.1"/>
    </source>
</evidence>
<accession>A0A4Y7RIF0</accession>
<evidence type="ECO:0000256" key="1">
    <source>
        <dbReference type="ARBA" id="ARBA00023125"/>
    </source>
</evidence>
<dbReference type="Proteomes" id="UP000298324">
    <property type="component" value="Unassembled WGS sequence"/>
</dbReference>
<keyword evidence="1" id="KW-0238">DNA-binding</keyword>
<evidence type="ECO:0000259" key="2">
    <source>
        <dbReference type="PROSITE" id="PS50943"/>
    </source>
</evidence>
<evidence type="ECO:0000313" key="4">
    <source>
        <dbReference type="Proteomes" id="UP000298324"/>
    </source>
</evidence>
<dbReference type="InterPro" id="IPR010982">
    <property type="entry name" value="Lambda_DNA-bd_dom_sf"/>
</dbReference>
<dbReference type="Gene3D" id="1.10.260.40">
    <property type="entry name" value="lambda repressor-like DNA-binding domains"/>
    <property type="match status" value="1"/>
</dbReference>
<dbReference type="SUPFAM" id="SSF47413">
    <property type="entry name" value="lambda repressor-like DNA-binding domains"/>
    <property type="match status" value="1"/>
</dbReference>
<dbReference type="EMBL" id="QFGA01000001">
    <property type="protein sequence ID" value="TEB08583.1"/>
    <property type="molecule type" value="Genomic_DNA"/>
</dbReference>
<dbReference type="Pfam" id="PF01381">
    <property type="entry name" value="HTH_3"/>
    <property type="match status" value="1"/>
</dbReference>
<reference evidence="3 4" key="1">
    <citation type="journal article" date="2018" name="Environ. Microbiol.">
        <title>Novel energy conservation strategies and behaviour of Pelotomaculum schinkii driving syntrophic propionate catabolism.</title>
        <authorList>
            <person name="Hidalgo-Ahumada C.A.P."/>
            <person name="Nobu M.K."/>
            <person name="Narihiro T."/>
            <person name="Tamaki H."/>
            <person name="Liu W.T."/>
            <person name="Kamagata Y."/>
            <person name="Stams A.J.M."/>
            <person name="Imachi H."/>
            <person name="Sousa D.Z."/>
        </authorList>
    </citation>
    <scope>NUCLEOTIDE SEQUENCE [LARGE SCALE GENOMIC DNA]</scope>
    <source>
        <strain evidence="3 4">HH</strain>
    </source>
</reference>
<feature type="domain" description="HTH cro/C1-type" evidence="2">
    <location>
        <begin position="18"/>
        <end position="72"/>
    </location>
</feature>